<evidence type="ECO:0000313" key="2">
    <source>
        <dbReference type="EMBL" id="KAJ4366897.1"/>
    </source>
</evidence>
<feature type="region of interest" description="Disordered" evidence="1">
    <location>
        <begin position="312"/>
        <end position="337"/>
    </location>
</feature>
<evidence type="ECO:0000313" key="3">
    <source>
        <dbReference type="Proteomes" id="UP001140560"/>
    </source>
</evidence>
<organism evidence="2 3">
    <name type="scientific">Neocucurbitaria cava</name>
    <dbReference type="NCBI Taxonomy" id="798079"/>
    <lineage>
        <taxon>Eukaryota</taxon>
        <taxon>Fungi</taxon>
        <taxon>Dikarya</taxon>
        <taxon>Ascomycota</taxon>
        <taxon>Pezizomycotina</taxon>
        <taxon>Dothideomycetes</taxon>
        <taxon>Pleosporomycetidae</taxon>
        <taxon>Pleosporales</taxon>
        <taxon>Pleosporineae</taxon>
        <taxon>Cucurbitariaceae</taxon>
        <taxon>Neocucurbitaria</taxon>
    </lineage>
</organism>
<comment type="caution">
    <text evidence="2">The sequence shown here is derived from an EMBL/GenBank/DDBJ whole genome shotgun (WGS) entry which is preliminary data.</text>
</comment>
<feature type="compositionally biased region" description="Basic and acidic residues" evidence="1">
    <location>
        <begin position="22"/>
        <end position="35"/>
    </location>
</feature>
<accession>A0A9W8Y556</accession>
<feature type="compositionally biased region" description="Basic and acidic residues" evidence="1">
    <location>
        <begin position="85"/>
        <end position="106"/>
    </location>
</feature>
<feature type="compositionally biased region" description="Basic and acidic residues" evidence="1">
    <location>
        <begin position="114"/>
        <end position="130"/>
    </location>
</feature>
<dbReference type="AlphaFoldDB" id="A0A9W8Y556"/>
<feature type="region of interest" description="Disordered" evidence="1">
    <location>
        <begin position="1"/>
        <end position="243"/>
    </location>
</feature>
<protein>
    <submittedName>
        <fullName evidence="2">THO2 plays a role in transcriptional elongation</fullName>
    </submittedName>
</protein>
<dbReference type="EMBL" id="JAPEUY010000013">
    <property type="protein sequence ID" value="KAJ4366897.1"/>
    <property type="molecule type" value="Genomic_DNA"/>
</dbReference>
<reference evidence="2" key="1">
    <citation type="submission" date="2022-10" db="EMBL/GenBank/DDBJ databases">
        <title>Tapping the CABI collections for fungal endophytes: first genome assemblies for Collariella, Neodidymelliopsis, Ascochyta clinopodiicola, Didymella pomorum, Didymosphaeria variabile, Neocosmospora piperis and Neocucurbitaria cava.</title>
        <authorList>
            <person name="Hill R."/>
        </authorList>
    </citation>
    <scope>NUCLEOTIDE SEQUENCE</scope>
    <source>
        <strain evidence="2">IMI 356814</strain>
    </source>
</reference>
<proteinExistence type="predicted"/>
<feature type="compositionally biased region" description="Basic and acidic residues" evidence="1">
    <location>
        <begin position="187"/>
        <end position="221"/>
    </location>
</feature>
<sequence length="440" mass="48499">MPVTSTQASDRDSAKSVSTLPEPRESTPSKQELGEFKPAIKPGPPMHASSVPPRPDSRSTAQPMPGSRVSHALPTRPDAQPSRTRQPDRPSMDRPADHVTHGRYDNRGPPTEYGRLDRPGEALRQRESSPGRRARPLPGGRTPERLPPATEHREWMGRDTREYDDRGMRAPPRDARGPHTRGPSNWDPRDARDPRDLRDPRDPRDPRDQRERPDSRGHGERPQTLSQPPTPTAPSGPAASHPVDQANEAHLHKTLLYVVVVQLGLTVPWIHLRKRQVPCRHHRTLQRPILAWRVSIQGILEWRCRRTGWKALHQKKDDPSPAATGTADAASGQGTSGPLIEVKGGLMSEMVAMARPSDKASVKVTQNKSEDQTVIAVVVISEEPIERVVDESVNEKANSQCAIQIALVVIHGKAADVSVAHATTVDYPAAMSAIDEAEKV</sequence>
<gene>
    <name evidence="2" type="primary">RLR1_2</name>
    <name evidence="2" type="ORF">N0V83_007426</name>
</gene>
<keyword evidence="3" id="KW-1185">Reference proteome</keyword>
<feature type="compositionally biased region" description="Basic and acidic residues" evidence="1">
    <location>
        <begin position="150"/>
        <end position="177"/>
    </location>
</feature>
<evidence type="ECO:0000256" key="1">
    <source>
        <dbReference type="SAM" id="MobiDB-lite"/>
    </source>
</evidence>
<dbReference type="Proteomes" id="UP001140560">
    <property type="component" value="Unassembled WGS sequence"/>
</dbReference>
<name>A0A9W8Y556_9PLEO</name>